<protein>
    <submittedName>
        <fullName evidence="2">Uncharacterized protein</fullName>
    </submittedName>
</protein>
<feature type="compositionally biased region" description="Low complexity" evidence="1">
    <location>
        <begin position="81"/>
        <end position="98"/>
    </location>
</feature>
<dbReference type="OrthoDB" id="4187771at2759"/>
<dbReference type="GeneID" id="93580752"/>
<dbReference type="VEuPathDB" id="FungiDB:ASPBRDRAFT_607466"/>
<evidence type="ECO:0000313" key="2">
    <source>
        <dbReference type="EMBL" id="OJJ71281.1"/>
    </source>
</evidence>
<name>A0A1L9UHZ1_ASPBC</name>
<gene>
    <name evidence="2" type="ORF">ASPBRDRAFT_607466</name>
</gene>
<proteinExistence type="predicted"/>
<dbReference type="OMA" id="PRKHIAP"/>
<feature type="region of interest" description="Disordered" evidence="1">
    <location>
        <begin position="81"/>
        <end position="112"/>
    </location>
</feature>
<sequence>MRVLLPLGRLLRRFLLISLITSILTSAYLDAFLRGLHSNLFRRSLPGSLATAPQGAVGYYQPPPGPAVTYPYRVLTTSAPSNEETVATTTTSTSMPTENKGGSLKDGNNGINEPRKNIAFMSGTVIGTQVIMEATQSATANRDMALTSGGFLLSILLGILHL</sequence>
<dbReference type="RefSeq" id="XP_067478529.1">
    <property type="nucleotide sequence ID" value="XM_067628264.1"/>
</dbReference>
<dbReference type="Proteomes" id="UP000184499">
    <property type="component" value="Unassembled WGS sequence"/>
</dbReference>
<keyword evidence="3" id="KW-1185">Reference proteome</keyword>
<accession>A0A1L9UHZ1</accession>
<reference evidence="3" key="1">
    <citation type="journal article" date="2017" name="Genome Biol.">
        <title>Comparative genomics reveals high biological diversity and specific adaptations in the industrially and medically important fungal genus Aspergillus.</title>
        <authorList>
            <person name="de Vries R.P."/>
            <person name="Riley R."/>
            <person name="Wiebenga A."/>
            <person name="Aguilar-Osorio G."/>
            <person name="Amillis S."/>
            <person name="Uchima C.A."/>
            <person name="Anderluh G."/>
            <person name="Asadollahi M."/>
            <person name="Askin M."/>
            <person name="Barry K."/>
            <person name="Battaglia E."/>
            <person name="Bayram O."/>
            <person name="Benocci T."/>
            <person name="Braus-Stromeyer S.A."/>
            <person name="Caldana C."/>
            <person name="Canovas D."/>
            <person name="Cerqueira G.C."/>
            <person name="Chen F."/>
            <person name="Chen W."/>
            <person name="Choi C."/>
            <person name="Clum A."/>
            <person name="Dos Santos R.A."/>
            <person name="Damasio A.R."/>
            <person name="Diallinas G."/>
            <person name="Emri T."/>
            <person name="Fekete E."/>
            <person name="Flipphi M."/>
            <person name="Freyberg S."/>
            <person name="Gallo A."/>
            <person name="Gournas C."/>
            <person name="Habgood R."/>
            <person name="Hainaut M."/>
            <person name="Harispe M.L."/>
            <person name="Henrissat B."/>
            <person name="Hilden K.S."/>
            <person name="Hope R."/>
            <person name="Hossain A."/>
            <person name="Karabika E."/>
            <person name="Karaffa L."/>
            <person name="Karanyi Z."/>
            <person name="Krasevec N."/>
            <person name="Kuo A."/>
            <person name="Kusch H."/>
            <person name="LaButti K."/>
            <person name="Lagendijk E.L."/>
            <person name="Lapidus A."/>
            <person name="Levasseur A."/>
            <person name="Lindquist E."/>
            <person name="Lipzen A."/>
            <person name="Logrieco A.F."/>
            <person name="MacCabe A."/>
            <person name="Maekelae M.R."/>
            <person name="Malavazi I."/>
            <person name="Melin P."/>
            <person name="Meyer V."/>
            <person name="Mielnichuk N."/>
            <person name="Miskei M."/>
            <person name="Molnar A.P."/>
            <person name="Mule G."/>
            <person name="Ngan C.Y."/>
            <person name="Orejas M."/>
            <person name="Orosz E."/>
            <person name="Ouedraogo J.P."/>
            <person name="Overkamp K.M."/>
            <person name="Park H.-S."/>
            <person name="Perrone G."/>
            <person name="Piumi F."/>
            <person name="Punt P.J."/>
            <person name="Ram A.F."/>
            <person name="Ramon A."/>
            <person name="Rauscher S."/>
            <person name="Record E."/>
            <person name="Riano-Pachon D.M."/>
            <person name="Robert V."/>
            <person name="Roehrig J."/>
            <person name="Ruller R."/>
            <person name="Salamov A."/>
            <person name="Salih N.S."/>
            <person name="Samson R.A."/>
            <person name="Sandor E."/>
            <person name="Sanguinetti M."/>
            <person name="Schuetze T."/>
            <person name="Sepcic K."/>
            <person name="Shelest E."/>
            <person name="Sherlock G."/>
            <person name="Sophianopoulou V."/>
            <person name="Squina F.M."/>
            <person name="Sun H."/>
            <person name="Susca A."/>
            <person name="Todd R.B."/>
            <person name="Tsang A."/>
            <person name="Unkles S.E."/>
            <person name="van de Wiele N."/>
            <person name="van Rossen-Uffink D."/>
            <person name="Oliveira J.V."/>
            <person name="Vesth T.C."/>
            <person name="Visser J."/>
            <person name="Yu J.-H."/>
            <person name="Zhou M."/>
            <person name="Andersen M.R."/>
            <person name="Archer D.B."/>
            <person name="Baker S.E."/>
            <person name="Benoit I."/>
            <person name="Brakhage A.A."/>
            <person name="Braus G.H."/>
            <person name="Fischer R."/>
            <person name="Frisvad J.C."/>
            <person name="Goldman G.H."/>
            <person name="Houbraken J."/>
            <person name="Oakley B."/>
            <person name="Pocsi I."/>
            <person name="Scazzocchio C."/>
            <person name="Seiboth B."/>
            <person name="vanKuyk P.A."/>
            <person name="Wortman J."/>
            <person name="Dyer P.S."/>
            <person name="Grigoriev I.V."/>
        </authorList>
    </citation>
    <scope>NUCLEOTIDE SEQUENCE [LARGE SCALE GENOMIC DNA]</scope>
    <source>
        <strain evidence="3">CBS 101740 / IMI 381727 / IBT 21946</strain>
    </source>
</reference>
<dbReference type="EMBL" id="KV878685">
    <property type="protein sequence ID" value="OJJ71281.1"/>
    <property type="molecule type" value="Genomic_DNA"/>
</dbReference>
<evidence type="ECO:0000313" key="3">
    <source>
        <dbReference type="Proteomes" id="UP000184499"/>
    </source>
</evidence>
<organism evidence="2 3">
    <name type="scientific">Aspergillus brasiliensis (strain CBS 101740 / IMI 381727 / IBT 21946)</name>
    <dbReference type="NCBI Taxonomy" id="767769"/>
    <lineage>
        <taxon>Eukaryota</taxon>
        <taxon>Fungi</taxon>
        <taxon>Dikarya</taxon>
        <taxon>Ascomycota</taxon>
        <taxon>Pezizomycotina</taxon>
        <taxon>Eurotiomycetes</taxon>
        <taxon>Eurotiomycetidae</taxon>
        <taxon>Eurotiales</taxon>
        <taxon>Aspergillaceae</taxon>
        <taxon>Aspergillus</taxon>
        <taxon>Aspergillus subgen. Circumdati</taxon>
    </lineage>
</organism>
<evidence type="ECO:0000256" key="1">
    <source>
        <dbReference type="SAM" id="MobiDB-lite"/>
    </source>
</evidence>
<dbReference type="AlphaFoldDB" id="A0A1L9UHZ1"/>